<dbReference type="SUPFAM" id="SSF49899">
    <property type="entry name" value="Concanavalin A-like lectins/glucanases"/>
    <property type="match status" value="1"/>
</dbReference>
<dbReference type="PANTHER" id="PTHR10963:SF24">
    <property type="entry name" value="GLYCOSIDASE C21B10.07-RELATED"/>
    <property type="match status" value="1"/>
</dbReference>
<dbReference type="EC" id="3.2.1.6" evidence="4"/>
<evidence type="ECO:0000256" key="5">
    <source>
        <dbReference type="ARBA" id="ARBA00022475"/>
    </source>
</evidence>
<keyword evidence="14" id="KW-1185">Reference proteome</keyword>
<keyword evidence="11" id="KW-0732">Signal</keyword>
<proteinExistence type="inferred from homology"/>
<accession>A0A9X0C5Y9</accession>
<evidence type="ECO:0000256" key="10">
    <source>
        <dbReference type="SAM" id="MobiDB-lite"/>
    </source>
</evidence>
<dbReference type="Gene3D" id="2.60.120.200">
    <property type="match status" value="1"/>
</dbReference>
<keyword evidence="5" id="KW-1003">Cell membrane</keyword>
<feature type="compositionally biased region" description="Basic residues" evidence="10">
    <location>
        <begin position="389"/>
        <end position="404"/>
    </location>
</feature>
<feature type="domain" description="GH16" evidence="12">
    <location>
        <begin position="17"/>
        <end position="280"/>
    </location>
</feature>
<keyword evidence="6" id="KW-0325">Glycoprotein</keyword>
<feature type="compositionally biased region" description="Acidic residues" evidence="10">
    <location>
        <begin position="328"/>
        <end position="364"/>
    </location>
</feature>
<reference evidence="13" key="2">
    <citation type="journal article" date="2023" name="IMA Fungus">
        <title>Comparative genomic study of the Penicillium genus elucidates a diverse pangenome and 15 lateral gene transfer events.</title>
        <authorList>
            <person name="Petersen C."/>
            <person name="Sorensen T."/>
            <person name="Nielsen M.R."/>
            <person name="Sondergaard T.E."/>
            <person name="Sorensen J.L."/>
            <person name="Fitzpatrick D.A."/>
            <person name="Frisvad J.C."/>
            <person name="Nielsen K.L."/>
        </authorList>
    </citation>
    <scope>NUCLEOTIDE SEQUENCE</scope>
    <source>
        <strain evidence="13">IBT 29495</strain>
    </source>
</reference>
<evidence type="ECO:0000256" key="3">
    <source>
        <dbReference type="ARBA" id="ARBA00006865"/>
    </source>
</evidence>
<feature type="chain" id="PRO_5040935739" description="endo-1,3(4)-beta-glucanase" evidence="11">
    <location>
        <begin position="21"/>
        <end position="404"/>
    </location>
</feature>
<dbReference type="GO" id="GO:0005886">
    <property type="term" value="C:plasma membrane"/>
    <property type="evidence" value="ECO:0007669"/>
    <property type="project" value="UniProtKB-SubCell"/>
</dbReference>
<dbReference type="PANTHER" id="PTHR10963">
    <property type="entry name" value="GLYCOSYL HYDROLASE-RELATED"/>
    <property type="match status" value="1"/>
</dbReference>
<evidence type="ECO:0000313" key="13">
    <source>
        <dbReference type="EMBL" id="KAJ5502910.1"/>
    </source>
</evidence>
<comment type="caution">
    <text evidence="13">The sequence shown here is derived from an EMBL/GenBank/DDBJ whole genome shotgun (WGS) entry which is preliminary data.</text>
</comment>
<dbReference type="InterPro" id="IPR050546">
    <property type="entry name" value="Glycosyl_Hydrlase_16"/>
</dbReference>
<organism evidence="13 14">
    <name type="scientific">Penicillium fimorum</name>
    <dbReference type="NCBI Taxonomy" id="1882269"/>
    <lineage>
        <taxon>Eukaryota</taxon>
        <taxon>Fungi</taxon>
        <taxon>Dikarya</taxon>
        <taxon>Ascomycota</taxon>
        <taxon>Pezizomycotina</taxon>
        <taxon>Eurotiomycetes</taxon>
        <taxon>Eurotiomycetidae</taxon>
        <taxon>Eurotiales</taxon>
        <taxon>Aspergillaceae</taxon>
        <taxon>Penicillium</taxon>
    </lineage>
</organism>
<feature type="signal peptide" evidence="11">
    <location>
        <begin position="1"/>
        <end position="20"/>
    </location>
</feature>
<keyword evidence="9" id="KW-0326">Glycosidase</keyword>
<sequence length="404" mass="42980">MHILSTLLPALGLLAHVSSAAYTIRDDSGTSDSFFDKFKFFTDTDPTKGFVSYVDRNTASANGLINTGDGVYIGVDHSNNAAAPGRKSVRLESTATYKHGLVILDLAHMPGSVCGSWPAFWMLGSNWPNNGEIDIIEGVNEQSQNQMALHTTDGCTITNTGFTGTLDTPNCYINAPNQSSNSGCSIRNENTQSYGTGFNNAGGGVYATEWTGSAISVWFFPSYAVPGDIASGNPNPAGWGVPTARFAGGCDINSHFKDLQIVFDITFCGDWAGSVWNSSSCAGRAGSCVDFVQNNPAAFQESYWRVRSLKVYQDLSSIGSESGAGEDVGAEDTGDEDTGDEDTGDEDTGAEDTGDEDTGAEDEGSDVKVGPGADWDPTAWSQSHGPRNTMKHRRRHYRAGHGHV</sequence>
<dbReference type="FunFam" id="2.60.120.200:FF:000114">
    <property type="entry name" value="Probable endo-1,3(4)-beta-glucanase NFIA_089530"/>
    <property type="match status" value="1"/>
</dbReference>
<comment type="similarity">
    <text evidence="3">Belongs to the glycosyl hydrolase 16 family.</text>
</comment>
<gene>
    <name evidence="13" type="ORF">N7463_005784</name>
</gene>
<keyword evidence="6" id="KW-0472">Membrane</keyword>
<dbReference type="PROSITE" id="PS51762">
    <property type="entry name" value="GH16_2"/>
    <property type="match status" value="1"/>
</dbReference>
<dbReference type="GO" id="GO:0052861">
    <property type="term" value="F:endo-1,3(4)-beta-glucanase activity"/>
    <property type="evidence" value="ECO:0007669"/>
    <property type="project" value="UniProtKB-EC"/>
</dbReference>
<dbReference type="EMBL" id="JAPWDS010000003">
    <property type="protein sequence ID" value="KAJ5502910.1"/>
    <property type="molecule type" value="Genomic_DNA"/>
</dbReference>
<dbReference type="GO" id="GO:0009251">
    <property type="term" value="P:glucan catabolic process"/>
    <property type="evidence" value="ECO:0007669"/>
    <property type="project" value="TreeGrafter"/>
</dbReference>
<dbReference type="AlphaFoldDB" id="A0A9X0C5Y9"/>
<dbReference type="Pfam" id="PF26113">
    <property type="entry name" value="GH16_XgeA"/>
    <property type="match status" value="1"/>
</dbReference>
<evidence type="ECO:0000256" key="9">
    <source>
        <dbReference type="ARBA" id="ARBA00023295"/>
    </source>
</evidence>
<keyword evidence="7" id="KW-0378">Hydrolase</keyword>
<dbReference type="OrthoDB" id="192832at2759"/>
<dbReference type="InterPro" id="IPR000757">
    <property type="entry name" value="Beta-glucanase-like"/>
</dbReference>
<protein>
    <recommendedName>
        <fullName evidence="4">endo-1,3(4)-beta-glucanase</fullName>
        <ecNumber evidence="4">3.2.1.6</ecNumber>
    </recommendedName>
</protein>
<reference evidence="13" key="1">
    <citation type="submission" date="2022-12" db="EMBL/GenBank/DDBJ databases">
        <authorList>
            <person name="Petersen C."/>
        </authorList>
    </citation>
    <scope>NUCLEOTIDE SEQUENCE</scope>
    <source>
        <strain evidence="13">IBT 29495</strain>
    </source>
</reference>
<dbReference type="InterPro" id="IPR013320">
    <property type="entry name" value="ConA-like_dom_sf"/>
</dbReference>
<feature type="region of interest" description="Disordered" evidence="10">
    <location>
        <begin position="318"/>
        <end position="404"/>
    </location>
</feature>
<comment type="catalytic activity">
    <reaction evidence="1">
        <text>Endohydrolysis of (1-&gt;3)- or (1-&gt;4)-linkages in beta-D-glucans when the glucose residue whose reducing group is involved in the linkage to be hydrolyzed is itself substituted at C-3.</text>
        <dbReference type="EC" id="3.2.1.6"/>
    </reaction>
</comment>
<evidence type="ECO:0000256" key="11">
    <source>
        <dbReference type="SAM" id="SignalP"/>
    </source>
</evidence>
<evidence type="ECO:0000256" key="7">
    <source>
        <dbReference type="ARBA" id="ARBA00022801"/>
    </source>
</evidence>
<evidence type="ECO:0000256" key="2">
    <source>
        <dbReference type="ARBA" id="ARBA00004609"/>
    </source>
</evidence>
<name>A0A9X0C5Y9_9EURO</name>
<evidence type="ECO:0000313" key="14">
    <source>
        <dbReference type="Proteomes" id="UP001149954"/>
    </source>
</evidence>
<evidence type="ECO:0000256" key="8">
    <source>
        <dbReference type="ARBA" id="ARBA00023288"/>
    </source>
</evidence>
<keyword evidence="8" id="KW-0449">Lipoprotein</keyword>
<evidence type="ECO:0000259" key="12">
    <source>
        <dbReference type="PROSITE" id="PS51762"/>
    </source>
</evidence>
<dbReference type="GO" id="GO:0098552">
    <property type="term" value="C:side of membrane"/>
    <property type="evidence" value="ECO:0007669"/>
    <property type="project" value="UniProtKB-KW"/>
</dbReference>
<evidence type="ECO:0000256" key="1">
    <source>
        <dbReference type="ARBA" id="ARBA00000124"/>
    </source>
</evidence>
<evidence type="ECO:0000256" key="6">
    <source>
        <dbReference type="ARBA" id="ARBA00022622"/>
    </source>
</evidence>
<keyword evidence="6" id="KW-0336">GPI-anchor</keyword>
<dbReference type="Proteomes" id="UP001149954">
    <property type="component" value="Unassembled WGS sequence"/>
</dbReference>
<comment type="subcellular location">
    <subcellularLocation>
        <location evidence="2">Cell membrane</location>
        <topology evidence="2">Lipid-anchor</topology>
        <topology evidence="2">GPI-anchor</topology>
    </subcellularLocation>
</comment>
<evidence type="ECO:0000256" key="4">
    <source>
        <dbReference type="ARBA" id="ARBA00012599"/>
    </source>
</evidence>
<dbReference type="CDD" id="cd02181">
    <property type="entry name" value="GH16_fungal_Lam16A_glucanase"/>
    <property type="match status" value="1"/>
</dbReference>